<protein>
    <submittedName>
        <fullName evidence="2">Uncharacterized protein</fullName>
    </submittedName>
</protein>
<name>A0A934VMR8_9BACT</name>
<gene>
    <name evidence="2" type="ORF">JIN78_09255</name>
</gene>
<dbReference type="RefSeq" id="WP_200391681.1">
    <property type="nucleotide sequence ID" value="NZ_JAENIO010000020.1"/>
</dbReference>
<sequence length="146" mass="15500">MKNDNLLTSPTPWLATGMGLVVGLVCLLLGAGDSFGDWLRGGFEARGFPALREVSPASPWSLLALVVVTSAVVLAVEGTPGLGRRLLLLLSSLVLAAMACPVLALWSWWWNPLVQLVALFWAGLAALLHAASREREASKPMGEVNL</sequence>
<keyword evidence="1" id="KW-0472">Membrane</keyword>
<comment type="caution">
    <text evidence="2">The sequence shown here is derived from an EMBL/GenBank/DDBJ whole genome shotgun (WGS) entry which is preliminary data.</text>
</comment>
<keyword evidence="3" id="KW-1185">Reference proteome</keyword>
<evidence type="ECO:0000256" key="1">
    <source>
        <dbReference type="SAM" id="Phobius"/>
    </source>
</evidence>
<evidence type="ECO:0000313" key="3">
    <source>
        <dbReference type="Proteomes" id="UP000604083"/>
    </source>
</evidence>
<dbReference type="AlphaFoldDB" id="A0A934VMR8"/>
<keyword evidence="1" id="KW-1133">Transmembrane helix</keyword>
<keyword evidence="1" id="KW-0812">Transmembrane</keyword>
<reference evidence="2" key="1">
    <citation type="submission" date="2021-01" db="EMBL/GenBank/DDBJ databases">
        <title>Modified the classification status of verrucomicrobia.</title>
        <authorList>
            <person name="Feng X."/>
        </authorList>
    </citation>
    <scope>NUCLEOTIDE SEQUENCE</scope>
    <source>
        <strain evidence="2">KCTC 12986</strain>
    </source>
</reference>
<evidence type="ECO:0000313" key="2">
    <source>
        <dbReference type="EMBL" id="MBK1834245.1"/>
    </source>
</evidence>
<feature type="transmembrane region" description="Helical" evidence="1">
    <location>
        <begin position="57"/>
        <end position="76"/>
    </location>
</feature>
<proteinExistence type="predicted"/>
<organism evidence="2 3">
    <name type="scientific">Roseibacillus ishigakijimensis</name>
    <dbReference type="NCBI Taxonomy" id="454146"/>
    <lineage>
        <taxon>Bacteria</taxon>
        <taxon>Pseudomonadati</taxon>
        <taxon>Verrucomicrobiota</taxon>
        <taxon>Verrucomicrobiia</taxon>
        <taxon>Verrucomicrobiales</taxon>
        <taxon>Verrucomicrobiaceae</taxon>
        <taxon>Roseibacillus</taxon>
    </lineage>
</organism>
<feature type="transmembrane region" description="Helical" evidence="1">
    <location>
        <begin position="113"/>
        <end position="131"/>
    </location>
</feature>
<feature type="transmembrane region" description="Helical" evidence="1">
    <location>
        <begin position="12"/>
        <end position="31"/>
    </location>
</feature>
<dbReference type="EMBL" id="JAENIO010000020">
    <property type="protein sequence ID" value="MBK1834245.1"/>
    <property type="molecule type" value="Genomic_DNA"/>
</dbReference>
<accession>A0A934VMR8</accession>
<feature type="transmembrane region" description="Helical" evidence="1">
    <location>
        <begin position="88"/>
        <end position="107"/>
    </location>
</feature>
<dbReference type="Proteomes" id="UP000604083">
    <property type="component" value="Unassembled WGS sequence"/>
</dbReference>